<sequence>MPYITDRLQSLNGAEGSKKEDSLHNLSVSPERKLQTRFRFDVDEIVSALRERIFGQDEALALVENILRITWSDISEQNRPRFISLLVGPTGVGKTAIVELLAEVMHGDKDQYNRIDMNTLAQEHYAAAFSGAPPGYAGSKEGSTIFNKGKVEGTFGKPGIVLFDEVEKADQAVVQALLNVFDNGILRLTSGEAEINFRNSIIFMTSNIGSRTVFEFGEPNFKAKVTRLFYSMKYGTNSLKEVVNRQLEKHFAPEFLNRIDETVVYQWLDEDALDKMIDLLISDLNKRLQKHRCRVGLEEGAKDWLIKKGFSRQYGARELKRVFRKQVEIQLARELHSLTLGENDVEFIVRKSADQLTIEKHG</sequence>
<reference evidence="7 9" key="2">
    <citation type="submission" date="2017-12" db="EMBL/GenBank/DDBJ databases">
        <title>Comparative Functional Genomics of Dry Heat Resistant strains isolated from the Viking Spacecraft.</title>
        <authorList>
            <person name="Seuylemezian A."/>
            <person name="Cooper K."/>
            <person name="Vaishampayan P."/>
        </authorList>
    </citation>
    <scope>NUCLEOTIDE SEQUENCE [LARGE SCALE GENOMIC DNA]</scope>
    <source>
        <strain evidence="7 9">ATCC 29669</strain>
    </source>
</reference>
<evidence type="ECO:0000313" key="9">
    <source>
        <dbReference type="Proteomes" id="UP000235114"/>
    </source>
</evidence>
<dbReference type="Gene3D" id="1.10.8.60">
    <property type="match status" value="1"/>
</dbReference>
<dbReference type="InterPro" id="IPR001270">
    <property type="entry name" value="ClpA/B"/>
</dbReference>
<dbReference type="Gene3D" id="3.40.50.300">
    <property type="entry name" value="P-loop containing nucleotide triphosphate hydrolases"/>
    <property type="match status" value="1"/>
</dbReference>
<gene>
    <name evidence="6" type="ORF">CU635_18555</name>
    <name evidence="7" type="ORF">CVD25_14680</name>
</gene>
<dbReference type="SMART" id="SM01086">
    <property type="entry name" value="ClpB_D2-small"/>
    <property type="match status" value="1"/>
</dbReference>
<name>A0A2N5GHS4_9BACI</name>
<evidence type="ECO:0000313" key="8">
    <source>
        <dbReference type="Proteomes" id="UP000234951"/>
    </source>
</evidence>
<dbReference type="GO" id="GO:0034605">
    <property type="term" value="P:cellular response to heat"/>
    <property type="evidence" value="ECO:0007669"/>
    <property type="project" value="TreeGrafter"/>
</dbReference>
<dbReference type="Proteomes" id="UP000234951">
    <property type="component" value="Unassembled WGS sequence"/>
</dbReference>
<dbReference type="AlphaFoldDB" id="A0A2N5GHS4"/>
<feature type="domain" description="Clp ATPase C-terminal" evidence="5">
    <location>
        <begin position="268"/>
        <end position="358"/>
    </location>
</feature>
<dbReference type="SMART" id="SM00382">
    <property type="entry name" value="AAA"/>
    <property type="match status" value="1"/>
</dbReference>
<keyword evidence="3" id="KW-0143">Chaperone</keyword>
<keyword evidence="9" id="KW-1185">Reference proteome</keyword>
<dbReference type="InterPro" id="IPR050130">
    <property type="entry name" value="ClpA_ClpB"/>
</dbReference>
<proteinExistence type="predicted"/>
<dbReference type="PRINTS" id="PR00300">
    <property type="entry name" value="CLPPROTEASEA"/>
</dbReference>
<dbReference type="PANTHER" id="PTHR11638:SF18">
    <property type="entry name" value="HEAT SHOCK PROTEIN 104"/>
    <property type="match status" value="1"/>
</dbReference>
<evidence type="ECO:0000256" key="3">
    <source>
        <dbReference type="ARBA" id="ARBA00023186"/>
    </source>
</evidence>
<dbReference type="RefSeq" id="WP_101578863.1">
    <property type="nucleotide sequence ID" value="NZ_PGVA01000054.1"/>
</dbReference>
<protein>
    <submittedName>
        <fullName evidence="6">AAA family ATPase</fullName>
    </submittedName>
</protein>
<dbReference type="InterPro" id="IPR027417">
    <property type="entry name" value="P-loop_NTPase"/>
</dbReference>
<evidence type="ECO:0000313" key="7">
    <source>
        <dbReference type="EMBL" id="PLR95463.1"/>
    </source>
</evidence>
<dbReference type="Pfam" id="PF07724">
    <property type="entry name" value="AAA_2"/>
    <property type="match status" value="1"/>
</dbReference>
<dbReference type="Proteomes" id="UP000235114">
    <property type="component" value="Unassembled WGS sequence"/>
</dbReference>
<dbReference type="CDD" id="cd19499">
    <property type="entry name" value="RecA-like_ClpB_Hsp104-like"/>
    <property type="match status" value="1"/>
</dbReference>
<keyword evidence="2" id="KW-0067">ATP-binding</keyword>
<evidence type="ECO:0000256" key="2">
    <source>
        <dbReference type="ARBA" id="ARBA00022840"/>
    </source>
</evidence>
<dbReference type="OrthoDB" id="9803641at2"/>
<comment type="caution">
    <text evidence="6">The sequence shown here is derived from an EMBL/GenBank/DDBJ whole genome shotgun (WGS) entry which is preliminary data.</text>
</comment>
<evidence type="ECO:0000256" key="1">
    <source>
        <dbReference type="ARBA" id="ARBA00022741"/>
    </source>
</evidence>
<dbReference type="InterPro" id="IPR003593">
    <property type="entry name" value="AAA+_ATPase"/>
</dbReference>
<keyword evidence="1" id="KW-0547">Nucleotide-binding</keyword>
<dbReference type="GO" id="GO:0016887">
    <property type="term" value="F:ATP hydrolysis activity"/>
    <property type="evidence" value="ECO:0007669"/>
    <property type="project" value="InterPro"/>
</dbReference>
<evidence type="ECO:0000313" key="6">
    <source>
        <dbReference type="EMBL" id="PLR80318.1"/>
    </source>
</evidence>
<reference evidence="6 8" key="1">
    <citation type="submission" date="2017-11" db="EMBL/GenBank/DDBJ databases">
        <title>Comparitive Functional Genomics of Dry Heat Resistant strains isolated from the Viking Spacecraft.</title>
        <authorList>
            <person name="Seuylemezian A."/>
            <person name="Cooper K."/>
            <person name="Vaishampayan P."/>
        </authorList>
    </citation>
    <scope>NUCLEOTIDE SEQUENCE [LARGE SCALE GENOMIC DNA]</scope>
    <source>
        <strain evidence="6 8">M4.6</strain>
    </source>
</reference>
<dbReference type="Pfam" id="PF10431">
    <property type="entry name" value="ClpB_D2-small"/>
    <property type="match status" value="1"/>
</dbReference>
<evidence type="ECO:0000259" key="4">
    <source>
        <dbReference type="SMART" id="SM00382"/>
    </source>
</evidence>
<dbReference type="EMBL" id="PGVA01000054">
    <property type="protein sequence ID" value="PLR80318.1"/>
    <property type="molecule type" value="Genomic_DNA"/>
</dbReference>
<dbReference type="GO" id="GO:0005737">
    <property type="term" value="C:cytoplasm"/>
    <property type="evidence" value="ECO:0007669"/>
    <property type="project" value="TreeGrafter"/>
</dbReference>
<dbReference type="PANTHER" id="PTHR11638">
    <property type="entry name" value="ATP-DEPENDENT CLP PROTEASE"/>
    <property type="match status" value="1"/>
</dbReference>
<feature type="domain" description="AAA+ ATPase" evidence="4">
    <location>
        <begin position="80"/>
        <end position="236"/>
    </location>
</feature>
<accession>A0A2N5GHS4</accession>
<evidence type="ECO:0000259" key="5">
    <source>
        <dbReference type="SMART" id="SM01086"/>
    </source>
</evidence>
<dbReference type="EMBL" id="PGVD01000038">
    <property type="protein sequence ID" value="PLR95463.1"/>
    <property type="molecule type" value="Genomic_DNA"/>
</dbReference>
<dbReference type="InterPro" id="IPR019489">
    <property type="entry name" value="Clp_ATPase_C"/>
</dbReference>
<dbReference type="GO" id="GO:0005524">
    <property type="term" value="F:ATP binding"/>
    <property type="evidence" value="ECO:0007669"/>
    <property type="project" value="UniProtKB-KW"/>
</dbReference>
<dbReference type="InterPro" id="IPR003959">
    <property type="entry name" value="ATPase_AAA_core"/>
</dbReference>
<organism evidence="6 8">
    <name type="scientific">Bacillus canaveralius</name>
    <dbReference type="NCBI Taxonomy" id="1403243"/>
    <lineage>
        <taxon>Bacteria</taxon>
        <taxon>Bacillati</taxon>
        <taxon>Bacillota</taxon>
        <taxon>Bacilli</taxon>
        <taxon>Bacillales</taxon>
        <taxon>Bacillaceae</taxon>
        <taxon>Bacillus</taxon>
    </lineage>
</organism>
<dbReference type="SUPFAM" id="SSF52540">
    <property type="entry name" value="P-loop containing nucleoside triphosphate hydrolases"/>
    <property type="match status" value="1"/>
</dbReference>